<dbReference type="RefSeq" id="WP_345130281.1">
    <property type="nucleotide sequence ID" value="NZ_BAABAT010000015.1"/>
</dbReference>
<name>A0ABP8DDB0_9ACTN</name>
<comment type="caution">
    <text evidence="4">The sequence shown here is derived from an EMBL/GenBank/DDBJ whole genome shotgun (WGS) entry which is preliminary data.</text>
</comment>
<accession>A0ABP8DDB0</accession>
<dbReference type="PRINTS" id="PR01398">
    <property type="entry name" value="ISCHRISMTASE"/>
</dbReference>
<evidence type="ECO:0000256" key="1">
    <source>
        <dbReference type="ARBA" id="ARBA00022801"/>
    </source>
</evidence>
<feature type="domain" description="Isochorismatase-like" evidence="3">
    <location>
        <begin position="28"/>
        <end position="199"/>
    </location>
</feature>
<dbReference type="SUPFAM" id="SSF52499">
    <property type="entry name" value="Isochorismatase-like hydrolases"/>
    <property type="match status" value="1"/>
</dbReference>
<organism evidence="4 5">
    <name type="scientific">Dactylosporangium darangshiense</name>
    <dbReference type="NCBI Taxonomy" id="579108"/>
    <lineage>
        <taxon>Bacteria</taxon>
        <taxon>Bacillati</taxon>
        <taxon>Actinomycetota</taxon>
        <taxon>Actinomycetes</taxon>
        <taxon>Micromonosporales</taxon>
        <taxon>Micromonosporaceae</taxon>
        <taxon>Dactylosporangium</taxon>
    </lineage>
</organism>
<dbReference type="Proteomes" id="UP001500620">
    <property type="component" value="Unassembled WGS sequence"/>
</dbReference>
<dbReference type="Pfam" id="PF00857">
    <property type="entry name" value="Isochorismatase"/>
    <property type="match status" value="1"/>
</dbReference>
<feature type="region of interest" description="Disordered" evidence="2">
    <location>
        <begin position="1"/>
        <end position="21"/>
    </location>
</feature>
<evidence type="ECO:0000256" key="2">
    <source>
        <dbReference type="SAM" id="MobiDB-lite"/>
    </source>
</evidence>
<dbReference type="InterPro" id="IPR050272">
    <property type="entry name" value="Isochorismatase-like_hydrls"/>
</dbReference>
<sequence>MIPTIAPYPMPTPARSGPAPWRADPRRSVLLIHDMQRYFVDRFPADRSPGRELLANVAALRTACEALGVPVRYTAQPGRMTRAERGLLHDVWGPGMTDDESSRGIIPALAPASPDAVVTKYRYSAFHRTGLAATMRDLSRDQLIVCGVFAHLGCLLTACDAYAHDIEPFLVADAMADFTPEDHAMALDFASRSCAATPTTSTVLAWLDSS</sequence>
<protein>
    <submittedName>
        <fullName evidence="4">Isochorismatase family protein</fullName>
    </submittedName>
</protein>
<proteinExistence type="predicted"/>
<dbReference type="PANTHER" id="PTHR43540:SF3">
    <property type="entry name" value="ENTEROBACTIN SYNTHASE COMPONENT B"/>
    <property type="match status" value="1"/>
</dbReference>
<dbReference type="InterPro" id="IPR036380">
    <property type="entry name" value="Isochorismatase-like_sf"/>
</dbReference>
<dbReference type="PANTHER" id="PTHR43540">
    <property type="entry name" value="PEROXYUREIDOACRYLATE/UREIDOACRYLATE AMIDOHYDROLASE-RELATED"/>
    <property type="match status" value="1"/>
</dbReference>
<dbReference type="InterPro" id="IPR016291">
    <property type="entry name" value="Isochorismatase"/>
</dbReference>
<evidence type="ECO:0000259" key="3">
    <source>
        <dbReference type="Pfam" id="PF00857"/>
    </source>
</evidence>
<dbReference type="EMBL" id="BAABAT010000015">
    <property type="protein sequence ID" value="GAA4253220.1"/>
    <property type="molecule type" value="Genomic_DNA"/>
</dbReference>
<gene>
    <name evidence="4" type="ORF">GCM10022255_053210</name>
</gene>
<evidence type="ECO:0000313" key="4">
    <source>
        <dbReference type="EMBL" id="GAA4253220.1"/>
    </source>
</evidence>
<evidence type="ECO:0000313" key="5">
    <source>
        <dbReference type="Proteomes" id="UP001500620"/>
    </source>
</evidence>
<feature type="compositionally biased region" description="Pro residues" evidence="2">
    <location>
        <begin position="1"/>
        <end position="12"/>
    </location>
</feature>
<dbReference type="InterPro" id="IPR000868">
    <property type="entry name" value="Isochorismatase-like_dom"/>
</dbReference>
<reference evidence="5" key="1">
    <citation type="journal article" date="2019" name="Int. J. Syst. Evol. Microbiol.">
        <title>The Global Catalogue of Microorganisms (GCM) 10K type strain sequencing project: providing services to taxonomists for standard genome sequencing and annotation.</title>
        <authorList>
            <consortium name="The Broad Institute Genomics Platform"/>
            <consortium name="The Broad Institute Genome Sequencing Center for Infectious Disease"/>
            <person name="Wu L."/>
            <person name="Ma J."/>
        </authorList>
    </citation>
    <scope>NUCLEOTIDE SEQUENCE [LARGE SCALE GENOMIC DNA]</scope>
    <source>
        <strain evidence="5">JCM 17441</strain>
    </source>
</reference>
<dbReference type="Gene3D" id="3.40.50.850">
    <property type="entry name" value="Isochorismatase-like"/>
    <property type="match status" value="1"/>
</dbReference>
<keyword evidence="5" id="KW-1185">Reference proteome</keyword>
<keyword evidence="1" id="KW-0378">Hydrolase</keyword>